<evidence type="ECO:0000313" key="14">
    <source>
        <dbReference type="Proteomes" id="UP001595384"/>
    </source>
</evidence>
<keyword evidence="5 11" id="KW-0812">Transmembrane</keyword>
<comment type="caution">
    <text evidence="13">The sequence shown here is derived from an EMBL/GenBank/DDBJ whole genome shotgun (WGS) entry which is preliminary data.</text>
</comment>
<gene>
    <name evidence="11 13" type="primary">mtgA</name>
    <name evidence="13" type="ORF">ACFODT_14865</name>
</gene>
<dbReference type="PANTHER" id="PTHR30400:SF0">
    <property type="entry name" value="BIOSYNTHETIC PEPTIDOGLYCAN TRANSGLYCOSYLASE"/>
    <property type="match status" value="1"/>
</dbReference>
<keyword evidence="9 11" id="KW-0472">Membrane</keyword>
<comment type="similarity">
    <text evidence="11">Belongs to the glycosyltransferase 51 family.</text>
</comment>
<accession>A0ABV7CEI1</accession>
<evidence type="ECO:0000256" key="1">
    <source>
        <dbReference type="ARBA" id="ARBA00022475"/>
    </source>
</evidence>
<evidence type="ECO:0000256" key="8">
    <source>
        <dbReference type="ARBA" id="ARBA00022989"/>
    </source>
</evidence>
<evidence type="ECO:0000313" key="13">
    <source>
        <dbReference type="EMBL" id="MFC3025085.1"/>
    </source>
</evidence>
<comment type="catalytic activity">
    <reaction evidence="11">
        <text>[GlcNAc-(1-&gt;4)-Mur2Ac(oyl-L-Ala-gamma-D-Glu-L-Lys-D-Ala-D-Ala)](n)-di-trans,octa-cis-undecaprenyl diphosphate + beta-D-GlcNAc-(1-&gt;4)-Mur2Ac(oyl-L-Ala-gamma-D-Glu-L-Lys-D-Ala-D-Ala)-di-trans,octa-cis-undecaprenyl diphosphate = [GlcNAc-(1-&gt;4)-Mur2Ac(oyl-L-Ala-gamma-D-Glu-L-Lys-D-Ala-D-Ala)](n+1)-di-trans,octa-cis-undecaprenyl diphosphate + di-trans,octa-cis-undecaprenyl diphosphate + H(+)</text>
        <dbReference type="Rhea" id="RHEA:23708"/>
        <dbReference type="Rhea" id="RHEA-COMP:9602"/>
        <dbReference type="Rhea" id="RHEA-COMP:9603"/>
        <dbReference type="ChEBI" id="CHEBI:15378"/>
        <dbReference type="ChEBI" id="CHEBI:58405"/>
        <dbReference type="ChEBI" id="CHEBI:60033"/>
        <dbReference type="ChEBI" id="CHEBI:78435"/>
        <dbReference type="EC" id="2.4.99.28"/>
    </reaction>
</comment>
<evidence type="ECO:0000259" key="12">
    <source>
        <dbReference type="Pfam" id="PF00912"/>
    </source>
</evidence>
<keyword evidence="14" id="KW-1185">Reference proteome</keyword>
<dbReference type="SUPFAM" id="SSF53955">
    <property type="entry name" value="Lysozyme-like"/>
    <property type="match status" value="1"/>
</dbReference>
<reference evidence="14" key="1">
    <citation type="journal article" date="2019" name="Int. J. Syst. Evol. Microbiol.">
        <title>The Global Catalogue of Microorganisms (GCM) 10K type strain sequencing project: providing services to taxonomists for standard genome sequencing and annotation.</title>
        <authorList>
            <consortium name="The Broad Institute Genomics Platform"/>
            <consortium name="The Broad Institute Genome Sequencing Center for Infectious Disease"/>
            <person name="Wu L."/>
            <person name="Ma J."/>
        </authorList>
    </citation>
    <scope>NUCLEOTIDE SEQUENCE [LARGE SCALE GENOMIC DNA]</scope>
    <source>
        <strain evidence="14">KCTC 62784</strain>
    </source>
</reference>
<keyword evidence="6 11" id="KW-0133">Cell shape</keyword>
<keyword evidence="8 11" id="KW-1133">Transmembrane helix</keyword>
<dbReference type="Gene3D" id="1.10.3810.10">
    <property type="entry name" value="Biosynthetic peptidoglycan transglycosylase-like"/>
    <property type="match status" value="1"/>
</dbReference>
<dbReference type="InterPro" id="IPR011812">
    <property type="entry name" value="Pep_trsgly"/>
</dbReference>
<dbReference type="InterPro" id="IPR023346">
    <property type="entry name" value="Lysozyme-like_dom_sf"/>
</dbReference>
<keyword evidence="3 11" id="KW-0328">Glycosyltransferase</keyword>
<keyword evidence="10 11" id="KW-0961">Cell wall biogenesis/degradation</keyword>
<evidence type="ECO:0000256" key="10">
    <source>
        <dbReference type="ARBA" id="ARBA00023316"/>
    </source>
</evidence>
<proteinExistence type="inferred from homology"/>
<evidence type="ECO:0000256" key="2">
    <source>
        <dbReference type="ARBA" id="ARBA00022519"/>
    </source>
</evidence>
<keyword evidence="4 11" id="KW-0808">Transferase</keyword>
<evidence type="ECO:0000256" key="3">
    <source>
        <dbReference type="ARBA" id="ARBA00022676"/>
    </source>
</evidence>
<keyword evidence="2 11" id="KW-0997">Cell inner membrane</keyword>
<evidence type="ECO:0000256" key="11">
    <source>
        <dbReference type="HAMAP-Rule" id="MF_00766"/>
    </source>
</evidence>
<keyword evidence="7 11" id="KW-0573">Peptidoglycan synthesis</keyword>
<protein>
    <recommendedName>
        <fullName evidence="11">Biosynthetic peptidoglycan transglycosylase</fullName>
        <ecNumber evidence="11">2.4.99.28</ecNumber>
    </recommendedName>
    <alternativeName>
        <fullName evidence="11">Glycan polymerase</fullName>
    </alternativeName>
    <alternativeName>
        <fullName evidence="11">Peptidoglycan glycosyltransferase MtgA</fullName>
        <shortName evidence="11">PGT</shortName>
    </alternativeName>
</protein>
<evidence type="ECO:0000256" key="4">
    <source>
        <dbReference type="ARBA" id="ARBA00022679"/>
    </source>
</evidence>
<dbReference type="EC" id="2.4.99.28" evidence="11"/>
<keyword evidence="1 11" id="KW-1003">Cell membrane</keyword>
<feature type="transmembrane region" description="Helical" evidence="11">
    <location>
        <begin position="9"/>
        <end position="30"/>
    </location>
</feature>
<dbReference type="Pfam" id="PF00912">
    <property type="entry name" value="Transgly"/>
    <property type="match status" value="1"/>
</dbReference>
<comment type="function">
    <text evidence="11">Peptidoglycan polymerase that catalyzes glycan chain elongation from lipid-linked precursors.</text>
</comment>
<dbReference type="HAMAP" id="MF_00766">
    <property type="entry name" value="PGT_MtgA"/>
    <property type="match status" value="1"/>
</dbReference>
<dbReference type="InterPro" id="IPR001264">
    <property type="entry name" value="Glyco_trans_51"/>
</dbReference>
<name>A0ABV7CEI1_9VIBR</name>
<dbReference type="NCBIfam" id="TIGR02070">
    <property type="entry name" value="mono_pep_trsgly"/>
    <property type="match status" value="1"/>
</dbReference>
<evidence type="ECO:0000256" key="7">
    <source>
        <dbReference type="ARBA" id="ARBA00022984"/>
    </source>
</evidence>
<organism evidence="13 14">
    <name type="scientific">Vibrio zhugei</name>
    <dbReference type="NCBI Taxonomy" id="2479546"/>
    <lineage>
        <taxon>Bacteria</taxon>
        <taxon>Pseudomonadati</taxon>
        <taxon>Pseudomonadota</taxon>
        <taxon>Gammaproteobacteria</taxon>
        <taxon>Vibrionales</taxon>
        <taxon>Vibrionaceae</taxon>
        <taxon>Vibrio</taxon>
    </lineage>
</organism>
<comment type="pathway">
    <text evidence="11">Cell wall biogenesis; peptidoglycan biosynthesis.</text>
</comment>
<dbReference type="RefSeq" id="WP_123014965.1">
    <property type="nucleotide sequence ID" value="NZ_AP024912.1"/>
</dbReference>
<dbReference type="EMBL" id="JBHRSE010000103">
    <property type="protein sequence ID" value="MFC3025085.1"/>
    <property type="molecule type" value="Genomic_DNA"/>
</dbReference>
<dbReference type="InterPro" id="IPR036950">
    <property type="entry name" value="PBP_transglycosylase"/>
</dbReference>
<evidence type="ECO:0000256" key="6">
    <source>
        <dbReference type="ARBA" id="ARBA00022960"/>
    </source>
</evidence>
<feature type="domain" description="Glycosyl transferase family 51" evidence="12">
    <location>
        <begin position="52"/>
        <end position="217"/>
    </location>
</feature>
<comment type="subcellular location">
    <subcellularLocation>
        <location evidence="11">Cell inner membrane</location>
        <topology evidence="11">Single-pass membrane protein</topology>
    </subcellularLocation>
</comment>
<evidence type="ECO:0000256" key="9">
    <source>
        <dbReference type="ARBA" id="ARBA00023136"/>
    </source>
</evidence>
<evidence type="ECO:0000256" key="5">
    <source>
        <dbReference type="ARBA" id="ARBA00022692"/>
    </source>
</evidence>
<sequence>MIARIKKTVMWLMAILLGASIILALILKFVNPPIWGWEIHRTLFPIAGYPNHIEHQWVPMKKISPALPLAVMASEDQRFPEHWGVDFHALWKVINTSGPGGPDRGASTITQQTAKNVFLFPSHTYVRKAYELYIALVLELIWGKERIMEVYLNVIEFGPGIYGVQAAAQHYFGINASQVSRYQAAQLAVVLPNPYEIHPVPMTDYVHQRVNWVLGQMRNLGPISLE</sequence>
<dbReference type="Proteomes" id="UP001595384">
    <property type="component" value="Unassembled WGS sequence"/>
</dbReference>
<dbReference type="PANTHER" id="PTHR30400">
    <property type="entry name" value="MONOFUNCTIONAL BIOSYNTHETIC PEPTIDOGLYCAN TRANSGLYCOSYLASE"/>
    <property type="match status" value="1"/>
</dbReference>